<keyword evidence="1" id="KW-0472">Membrane</keyword>
<accession>A0A1V4IQX3</accession>
<dbReference type="AlphaFoldDB" id="A0A1V4IQX3"/>
<reference evidence="3 4" key="1">
    <citation type="submission" date="2017-03" db="EMBL/GenBank/DDBJ databases">
        <title>Genome sequence of Clostridium oryzae DSM 28571.</title>
        <authorList>
            <person name="Poehlein A."/>
            <person name="Daniel R."/>
        </authorList>
    </citation>
    <scope>NUCLEOTIDE SEQUENCE [LARGE SCALE GENOMIC DNA]</scope>
    <source>
        <strain evidence="3 4">DSM 28571</strain>
    </source>
</reference>
<evidence type="ECO:0000313" key="4">
    <source>
        <dbReference type="Proteomes" id="UP000190080"/>
    </source>
</evidence>
<dbReference type="OrthoDB" id="9790723at2"/>
<dbReference type="RefSeq" id="WP_079423418.1">
    <property type="nucleotide sequence ID" value="NZ_MZGV01000015.1"/>
</dbReference>
<dbReference type="InterPro" id="IPR036938">
    <property type="entry name" value="PAP2/HPO_sf"/>
</dbReference>
<dbReference type="EMBL" id="MZGV01000015">
    <property type="protein sequence ID" value="OPJ62412.1"/>
    <property type="molecule type" value="Genomic_DNA"/>
</dbReference>
<proteinExistence type="predicted"/>
<protein>
    <submittedName>
        <fullName evidence="3">PAP2 superfamily protein</fullName>
    </submittedName>
</protein>
<sequence>MVNINNEIYYKYKHFSMLLLYGITGMLFGLCEKHIKYTKLVYSSLDSYIPFVKEAVVPYITWYIYIAVAILFLGLYSVVDYYKLVTFLTLGMLVGITAFILYPTRQNLRPVIASNDIFSSMIKTIYSLDTPTNVTPSLHVMLSIGVFCSLENCQLLKSKKVIRVISLITMLLICASTVLIKQHSIIDVFWGVIAGIGLYILIYKAKPDIWSVLVTNGTDAKDKITMHENDL</sequence>
<evidence type="ECO:0000259" key="2">
    <source>
        <dbReference type="Pfam" id="PF01569"/>
    </source>
</evidence>
<dbReference type="SUPFAM" id="SSF48317">
    <property type="entry name" value="Acid phosphatase/Vanadium-dependent haloperoxidase"/>
    <property type="match status" value="1"/>
</dbReference>
<dbReference type="Proteomes" id="UP000190080">
    <property type="component" value="Unassembled WGS sequence"/>
</dbReference>
<keyword evidence="1" id="KW-1133">Transmembrane helix</keyword>
<feature type="transmembrane region" description="Helical" evidence="1">
    <location>
        <begin position="84"/>
        <end position="102"/>
    </location>
</feature>
<name>A0A1V4IQX3_9CLOT</name>
<dbReference type="Pfam" id="PF01569">
    <property type="entry name" value="PAP2"/>
    <property type="match status" value="1"/>
</dbReference>
<dbReference type="STRING" id="1450648.CLORY_17810"/>
<feature type="transmembrane region" description="Helical" evidence="1">
    <location>
        <begin position="15"/>
        <end position="35"/>
    </location>
</feature>
<feature type="transmembrane region" description="Helical" evidence="1">
    <location>
        <begin position="161"/>
        <end position="179"/>
    </location>
</feature>
<feature type="transmembrane region" description="Helical" evidence="1">
    <location>
        <begin position="185"/>
        <end position="203"/>
    </location>
</feature>
<keyword evidence="1" id="KW-0812">Transmembrane</keyword>
<organism evidence="3 4">
    <name type="scientific">Clostridium oryzae</name>
    <dbReference type="NCBI Taxonomy" id="1450648"/>
    <lineage>
        <taxon>Bacteria</taxon>
        <taxon>Bacillati</taxon>
        <taxon>Bacillota</taxon>
        <taxon>Clostridia</taxon>
        <taxon>Eubacteriales</taxon>
        <taxon>Clostridiaceae</taxon>
        <taxon>Clostridium</taxon>
    </lineage>
</organism>
<evidence type="ECO:0000256" key="1">
    <source>
        <dbReference type="SAM" id="Phobius"/>
    </source>
</evidence>
<keyword evidence="4" id="KW-1185">Reference proteome</keyword>
<feature type="domain" description="Phosphatidic acid phosphatase type 2/haloperoxidase" evidence="2">
    <location>
        <begin position="89"/>
        <end position="207"/>
    </location>
</feature>
<evidence type="ECO:0000313" key="3">
    <source>
        <dbReference type="EMBL" id="OPJ62412.1"/>
    </source>
</evidence>
<gene>
    <name evidence="3" type="ORF">CLORY_17810</name>
</gene>
<comment type="caution">
    <text evidence="3">The sequence shown here is derived from an EMBL/GenBank/DDBJ whole genome shotgun (WGS) entry which is preliminary data.</text>
</comment>
<dbReference type="InterPro" id="IPR000326">
    <property type="entry name" value="PAP2/HPO"/>
</dbReference>
<feature type="transmembrane region" description="Helical" evidence="1">
    <location>
        <begin position="56"/>
        <end position="78"/>
    </location>
</feature>